<protein>
    <recommendedName>
        <fullName evidence="3">NodB homology domain-containing protein</fullName>
    </recommendedName>
</protein>
<comment type="caution">
    <text evidence="1">The sequence shown here is derived from an EMBL/GenBank/DDBJ whole genome shotgun (WGS) entry which is preliminary data.</text>
</comment>
<name>A0ABW4Q022_9MICO</name>
<evidence type="ECO:0008006" key="3">
    <source>
        <dbReference type="Google" id="ProtNLM"/>
    </source>
</evidence>
<evidence type="ECO:0000313" key="1">
    <source>
        <dbReference type="EMBL" id="MFD1835051.1"/>
    </source>
</evidence>
<accession>A0ABW4Q022</accession>
<reference evidence="2" key="1">
    <citation type="journal article" date="2019" name="Int. J. Syst. Evol. Microbiol.">
        <title>The Global Catalogue of Microorganisms (GCM) 10K type strain sequencing project: providing services to taxonomists for standard genome sequencing and annotation.</title>
        <authorList>
            <consortium name="The Broad Institute Genomics Platform"/>
            <consortium name="The Broad Institute Genome Sequencing Center for Infectious Disease"/>
            <person name="Wu L."/>
            <person name="Ma J."/>
        </authorList>
    </citation>
    <scope>NUCLEOTIDE SEQUENCE [LARGE SCALE GENOMIC DNA]</scope>
    <source>
        <strain evidence="2">JCM 11650</strain>
    </source>
</reference>
<proteinExistence type="predicted"/>
<evidence type="ECO:0000313" key="2">
    <source>
        <dbReference type="Proteomes" id="UP001597280"/>
    </source>
</evidence>
<dbReference type="Proteomes" id="UP001597280">
    <property type="component" value="Unassembled WGS sequence"/>
</dbReference>
<dbReference type="SUPFAM" id="SSF88713">
    <property type="entry name" value="Glycoside hydrolase/deacetylase"/>
    <property type="match status" value="1"/>
</dbReference>
<keyword evidence="2" id="KW-1185">Reference proteome</keyword>
<dbReference type="RefSeq" id="WP_343904262.1">
    <property type="nucleotide sequence ID" value="NZ_BAAAIS010000002.1"/>
</dbReference>
<dbReference type="InterPro" id="IPR011330">
    <property type="entry name" value="Glyco_hydro/deAcase_b/a-brl"/>
</dbReference>
<sequence length="410" mass="42169">MPQTLSEGPVVPLSDGSEAISSTGVAEMRTLGTTTNAALASKLGVVTLTASDVLDSLTKPGLYEVPSAAVATAIGFPTDAPGGVKVETTGYNGANGPIVRQAAWGYTSNIGYQRTRLASGLWNSWDTGIIRADLGSASGNIARMSKWSAENPPVSTGGLGAVAFTFDHGLTSFKANGLPGALAARGFGYGLALNDSTLSTAENSGASDADVLSWAGAEIWNHGYNHSSTNNEATVRSIIVQGKTALEARYGREVFGFIPAGVGATGLAGFDGGSTPEMWSQTLAGQLILEYHAVTTGYMGAGGIRQLTGQVQQGVSRFTMDSQTLSRIKLQIDLAATTKVGVMFMLHPALMGTGSYISVANVLAVLDYAKAKQDAGELVVLPPGELVRADATIPQVDANAAVAAYMAARS</sequence>
<dbReference type="Gene3D" id="3.20.20.370">
    <property type="entry name" value="Glycoside hydrolase/deacetylase"/>
    <property type="match status" value="1"/>
</dbReference>
<organism evidence="1 2">
    <name type="scientific">Brachybacterium rhamnosum</name>
    <dbReference type="NCBI Taxonomy" id="173361"/>
    <lineage>
        <taxon>Bacteria</taxon>
        <taxon>Bacillati</taxon>
        <taxon>Actinomycetota</taxon>
        <taxon>Actinomycetes</taxon>
        <taxon>Micrococcales</taxon>
        <taxon>Dermabacteraceae</taxon>
        <taxon>Brachybacterium</taxon>
    </lineage>
</organism>
<dbReference type="CDD" id="cd19958">
    <property type="entry name" value="pyocin_knob"/>
    <property type="match status" value="1"/>
</dbReference>
<gene>
    <name evidence="1" type="ORF">ACFSDA_08155</name>
</gene>
<dbReference type="EMBL" id="JBHUFL010000002">
    <property type="protein sequence ID" value="MFD1835051.1"/>
    <property type="molecule type" value="Genomic_DNA"/>
</dbReference>